<sequence length="345" mass="37315">MTTSREVTSDIALAPKFSLRLTVKDKETLADGIIKLQLAGDDLPSWEPGAHIELAFPDGLVRAYSIVAGEPGLSYQLAILLEPNSRGGSRYVHEQLNVGDVIAASEPKNAFALEPASRHVFIAGGIGITPILPMIARLKREGKPWQLYYLGRTRTRMAYLADVEALAGAATGSVSLHIKDEGSRLELTTLVAELADDTAVYACGPNSLMDALSAEIARRPSIHLYMERFGRVELAPVAEIDATACGDETTNEACNPDGSFELELSKSGETITVGKDETILECVRKVRQGLSFSCSDGYCGTCETAVLAGTPDHRDTVLSDQEKQENRTMMICVSRSKTRKLVLDL</sequence>
<dbReference type="Proteomes" id="UP000676428">
    <property type="component" value="Chromosome"/>
</dbReference>
<evidence type="ECO:0000256" key="1">
    <source>
        <dbReference type="ARBA" id="ARBA00022630"/>
    </source>
</evidence>
<dbReference type="EMBL" id="CP074572">
    <property type="protein sequence ID" value="QVK23644.1"/>
    <property type="molecule type" value="Genomic_DNA"/>
</dbReference>
<feature type="domain" description="FAD-binding FR-type" evidence="9">
    <location>
        <begin position="16"/>
        <end position="114"/>
    </location>
</feature>
<dbReference type="InterPro" id="IPR012675">
    <property type="entry name" value="Beta-grasp_dom_sf"/>
</dbReference>
<evidence type="ECO:0000259" key="8">
    <source>
        <dbReference type="PROSITE" id="PS51085"/>
    </source>
</evidence>
<dbReference type="InterPro" id="IPR017927">
    <property type="entry name" value="FAD-bd_FR_type"/>
</dbReference>
<evidence type="ECO:0000313" key="11">
    <source>
        <dbReference type="Proteomes" id="UP000676428"/>
    </source>
</evidence>
<dbReference type="InterPro" id="IPR036010">
    <property type="entry name" value="2Fe-2S_ferredoxin-like_sf"/>
</dbReference>
<keyword evidence="1" id="KW-0285">Flavoprotein</keyword>
<evidence type="ECO:0000256" key="7">
    <source>
        <dbReference type="ARBA" id="ARBA00023075"/>
    </source>
</evidence>
<evidence type="ECO:0000256" key="4">
    <source>
        <dbReference type="ARBA" id="ARBA00023002"/>
    </source>
</evidence>
<dbReference type="CDD" id="cd00207">
    <property type="entry name" value="fer2"/>
    <property type="match status" value="1"/>
</dbReference>
<evidence type="ECO:0000256" key="3">
    <source>
        <dbReference type="ARBA" id="ARBA00022723"/>
    </source>
</evidence>
<name>A0ABX8DFX7_9GAMM</name>
<protein>
    <submittedName>
        <fullName evidence="10">Oxidoreductase</fullName>
    </submittedName>
</protein>
<gene>
    <name evidence="10" type="ORF">KHX94_02645</name>
</gene>
<reference evidence="10 11" key="1">
    <citation type="journal article" date="2012" name="Int. J. Syst. Evol. Microbiol.">
        <title>Shewanella dokdonensis sp. nov., isolated from seawater.</title>
        <authorList>
            <person name="Sung H.R."/>
            <person name="Yoon J.H."/>
            <person name="Ghim S.Y."/>
        </authorList>
    </citation>
    <scope>NUCLEOTIDE SEQUENCE [LARGE SCALE GENOMIC DNA]</scope>
    <source>
        <strain evidence="10 11">DSM 23626</strain>
    </source>
</reference>
<feature type="domain" description="2Fe-2S ferredoxin-type" evidence="8">
    <location>
        <begin position="260"/>
        <end position="345"/>
    </location>
</feature>
<dbReference type="Gene3D" id="3.40.50.80">
    <property type="entry name" value="Nucleotide-binding domain of ferredoxin-NADP reductase (FNR) module"/>
    <property type="match status" value="1"/>
</dbReference>
<evidence type="ECO:0000256" key="6">
    <source>
        <dbReference type="ARBA" id="ARBA00023014"/>
    </source>
</evidence>
<dbReference type="InterPro" id="IPR001433">
    <property type="entry name" value="OxRdtase_FAD/NAD-bd"/>
</dbReference>
<accession>A0ABX8DFX7</accession>
<keyword evidence="5" id="KW-0408">Iron</keyword>
<dbReference type="PANTHER" id="PTHR47354">
    <property type="entry name" value="NADH OXIDOREDUCTASE HCR"/>
    <property type="match status" value="1"/>
</dbReference>
<dbReference type="SUPFAM" id="SSF52343">
    <property type="entry name" value="Ferredoxin reductase-like, C-terminal NADP-linked domain"/>
    <property type="match status" value="1"/>
</dbReference>
<dbReference type="PROSITE" id="PS51384">
    <property type="entry name" value="FAD_FR"/>
    <property type="match status" value="1"/>
</dbReference>
<dbReference type="CDD" id="cd06185">
    <property type="entry name" value="PDR_like"/>
    <property type="match status" value="1"/>
</dbReference>
<dbReference type="RefSeq" id="WP_213682262.1">
    <property type="nucleotide sequence ID" value="NZ_CP074572.1"/>
</dbReference>
<dbReference type="InterPro" id="IPR006058">
    <property type="entry name" value="2Fe2S_fd_BS"/>
</dbReference>
<dbReference type="Gene3D" id="3.10.20.30">
    <property type="match status" value="1"/>
</dbReference>
<dbReference type="PROSITE" id="PS51085">
    <property type="entry name" value="2FE2S_FER_2"/>
    <property type="match status" value="1"/>
</dbReference>
<dbReference type="SUPFAM" id="SSF54292">
    <property type="entry name" value="2Fe-2S ferredoxin-like"/>
    <property type="match status" value="1"/>
</dbReference>
<keyword evidence="6" id="KW-0411">Iron-sulfur</keyword>
<organism evidence="10 11">
    <name type="scientific">Shewanella dokdonensis</name>
    <dbReference type="NCBI Taxonomy" id="712036"/>
    <lineage>
        <taxon>Bacteria</taxon>
        <taxon>Pseudomonadati</taxon>
        <taxon>Pseudomonadota</taxon>
        <taxon>Gammaproteobacteria</taxon>
        <taxon>Alteromonadales</taxon>
        <taxon>Shewanellaceae</taxon>
        <taxon>Shewanella</taxon>
    </lineage>
</organism>
<dbReference type="Pfam" id="PF00111">
    <property type="entry name" value="Fer2"/>
    <property type="match status" value="1"/>
</dbReference>
<keyword evidence="11" id="KW-1185">Reference proteome</keyword>
<dbReference type="InterPro" id="IPR001041">
    <property type="entry name" value="2Fe-2S_ferredoxin-type"/>
</dbReference>
<evidence type="ECO:0000256" key="2">
    <source>
        <dbReference type="ARBA" id="ARBA00022714"/>
    </source>
</evidence>
<proteinExistence type="predicted"/>
<dbReference type="SUPFAM" id="SSF63380">
    <property type="entry name" value="Riboflavin synthase domain-like"/>
    <property type="match status" value="1"/>
</dbReference>
<dbReference type="PANTHER" id="PTHR47354:SF1">
    <property type="entry name" value="CARNITINE MONOOXYGENASE REDUCTASE SUBUNIT"/>
    <property type="match status" value="1"/>
</dbReference>
<keyword evidence="3" id="KW-0479">Metal-binding</keyword>
<dbReference type="PROSITE" id="PS00197">
    <property type="entry name" value="2FE2S_FER_1"/>
    <property type="match status" value="1"/>
</dbReference>
<keyword evidence="7" id="KW-0830">Ubiquinone</keyword>
<evidence type="ECO:0000256" key="5">
    <source>
        <dbReference type="ARBA" id="ARBA00023004"/>
    </source>
</evidence>
<keyword evidence="2" id="KW-0001">2Fe-2S</keyword>
<dbReference type="InterPro" id="IPR039261">
    <property type="entry name" value="FNR_nucleotide-bd"/>
</dbReference>
<dbReference type="Gene3D" id="2.40.30.10">
    <property type="entry name" value="Translation factors"/>
    <property type="match status" value="1"/>
</dbReference>
<evidence type="ECO:0000259" key="9">
    <source>
        <dbReference type="PROSITE" id="PS51384"/>
    </source>
</evidence>
<dbReference type="Pfam" id="PF00175">
    <property type="entry name" value="NAD_binding_1"/>
    <property type="match status" value="1"/>
</dbReference>
<keyword evidence="4" id="KW-0560">Oxidoreductase</keyword>
<dbReference type="PRINTS" id="PR00409">
    <property type="entry name" value="PHDIOXRDTASE"/>
</dbReference>
<dbReference type="InterPro" id="IPR017938">
    <property type="entry name" value="Riboflavin_synthase-like_b-brl"/>
</dbReference>
<evidence type="ECO:0000313" key="10">
    <source>
        <dbReference type="EMBL" id="QVK23644.1"/>
    </source>
</evidence>
<dbReference type="InterPro" id="IPR050415">
    <property type="entry name" value="MRET"/>
</dbReference>